<keyword evidence="6 14" id="KW-0812">Transmembrane</keyword>
<reference evidence="15" key="1">
    <citation type="submission" date="2021-02" db="EMBL/GenBank/DDBJ databases">
        <title>Infant gut strain persistence is associated with maternal origin, phylogeny, and functional potential including surface adhesion and iron acquisition.</title>
        <authorList>
            <person name="Lou Y.C."/>
        </authorList>
    </citation>
    <scope>NUCLEOTIDE SEQUENCE</scope>
    <source>
        <strain evidence="15">L3_101_000G1_dasL3_101_000G1_concoct_7_sub</strain>
    </source>
</reference>
<evidence type="ECO:0000256" key="12">
    <source>
        <dbReference type="ARBA" id="ARBA00032932"/>
    </source>
</evidence>
<evidence type="ECO:0000256" key="2">
    <source>
        <dbReference type="ARBA" id="ARBA00010621"/>
    </source>
</evidence>
<evidence type="ECO:0000256" key="14">
    <source>
        <dbReference type="SAM" id="Phobius"/>
    </source>
</evidence>
<proteinExistence type="inferred from homology"/>
<dbReference type="InterPro" id="IPR003824">
    <property type="entry name" value="UppP"/>
</dbReference>
<keyword evidence="5" id="KW-1003">Cell membrane</keyword>
<feature type="transmembrane region" description="Helical" evidence="14">
    <location>
        <begin position="110"/>
        <end position="131"/>
    </location>
</feature>
<comment type="catalytic activity">
    <reaction evidence="13">
        <text>di-trans,octa-cis-undecaprenyl diphosphate + H2O = di-trans,octa-cis-undecaprenyl phosphate + phosphate + H(+)</text>
        <dbReference type="Rhea" id="RHEA:28094"/>
        <dbReference type="ChEBI" id="CHEBI:15377"/>
        <dbReference type="ChEBI" id="CHEBI:15378"/>
        <dbReference type="ChEBI" id="CHEBI:43474"/>
        <dbReference type="ChEBI" id="CHEBI:58405"/>
        <dbReference type="ChEBI" id="CHEBI:60392"/>
        <dbReference type="EC" id="3.6.1.27"/>
    </reaction>
</comment>
<dbReference type="PANTHER" id="PTHR30622">
    <property type="entry name" value="UNDECAPRENYL-DIPHOSPHATASE"/>
    <property type="match status" value="1"/>
</dbReference>
<evidence type="ECO:0000256" key="8">
    <source>
        <dbReference type="ARBA" id="ARBA00022989"/>
    </source>
</evidence>
<evidence type="ECO:0000256" key="1">
    <source>
        <dbReference type="ARBA" id="ARBA00004651"/>
    </source>
</evidence>
<dbReference type="GO" id="GO:0046677">
    <property type="term" value="P:response to antibiotic"/>
    <property type="evidence" value="ECO:0007669"/>
    <property type="project" value="UniProtKB-KW"/>
</dbReference>
<keyword evidence="8 14" id="KW-1133">Transmembrane helix</keyword>
<dbReference type="PANTHER" id="PTHR30622:SF4">
    <property type="entry name" value="UNDECAPRENYL-DIPHOSPHATASE"/>
    <property type="match status" value="1"/>
</dbReference>
<evidence type="ECO:0000256" key="5">
    <source>
        <dbReference type="ARBA" id="ARBA00022475"/>
    </source>
</evidence>
<name>A0A9E1B9Y4_9BACT</name>
<evidence type="ECO:0000256" key="3">
    <source>
        <dbReference type="ARBA" id="ARBA00012374"/>
    </source>
</evidence>
<dbReference type="AlphaFoldDB" id="A0A9E1B9Y4"/>
<keyword evidence="10" id="KW-0046">Antibiotic resistance</keyword>
<feature type="transmembrane region" description="Helical" evidence="14">
    <location>
        <begin position="84"/>
        <end position="104"/>
    </location>
</feature>
<evidence type="ECO:0000256" key="7">
    <source>
        <dbReference type="ARBA" id="ARBA00022801"/>
    </source>
</evidence>
<comment type="subcellular location">
    <subcellularLocation>
        <location evidence="1">Cell membrane</location>
        <topology evidence="1">Multi-pass membrane protein</topology>
    </subcellularLocation>
</comment>
<feature type="non-terminal residue" evidence="15">
    <location>
        <position position="152"/>
    </location>
</feature>
<evidence type="ECO:0000256" key="11">
    <source>
        <dbReference type="ARBA" id="ARBA00032707"/>
    </source>
</evidence>
<evidence type="ECO:0000256" key="10">
    <source>
        <dbReference type="ARBA" id="ARBA00023251"/>
    </source>
</evidence>
<keyword evidence="9 14" id="KW-0472">Membrane</keyword>
<evidence type="ECO:0000313" key="15">
    <source>
        <dbReference type="EMBL" id="MBS5830657.1"/>
    </source>
</evidence>
<sequence length="152" mass="16730">MEISHVIVLALVQGISEFLPISSSAHLILVPKLLGWPDQGLAFDVAVHVGTLSAILFYFKDTIFKLLRDFFASIAQRKMVGDSLLVWCVGFATIPVGIFGLLFNNVIEEYARSGVVIAVTTIIFGIALYFADLRSTNKSEYEMTIKFALIIG</sequence>
<feature type="transmembrane region" description="Helical" evidence="14">
    <location>
        <begin position="40"/>
        <end position="59"/>
    </location>
</feature>
<dbReference type="GO" id="GO:0050380">
    <property type="term" value="F:undecaprenyl-diphosphatase activity"/>
    <property type="evidence" value="ECO:0007669"/>
    <property type="project" value="UniProtKB-EC"/>
</dbReference>
<evidence type="ECO:0000313" key="16">
    <source>
        <dbReference type="Proteomes" id="UP000824019"/>
    </source>
</evidence>
<accession>A0A9E1B9Y4</accession>
<protein>
    <recommendedName>
        <fullName evidence="4">Undecaprenyl-diphosphatase</fullName>
        <ecNumber evidence="3">3.6.1.27</ecNumber>
    </recommendedName>
    <alternativeName>
        <fullName evidence="12">Bacitracin resistance protein</fullName>
    </alternativeName>
    <alternativeName>
        <fullName evidence="11">Undecaprenyl pyrophosphate phosphatase</fullName>
    </alternativeName>
</protein>
<comment type="caution">
    <text evidence="15">The sequence shown here is derived from an EMBL/GenBank/DDBJ whole genome shotgun (WGS) entry which is preliminary data.</text>
</comment>
<dbReference type="GO" id="GO:0005886">
    <property type="term" value="C:plasma membrane"/>
    <property type="evidence" value="ECO:0007669"/>
    <property type="project" value="UniProtKB-SubCell"/>
</dbReference>
<dbReference type="EMBL" id="JAHAKR010000381">
    <property type="protein sequence ID" value="MBS5830657.1"/>
    <property type="molecule type" value="Genomic_DNA"/>
</dbReference>
<dbReference type="EC" id="3.6.1.27" evidence="3"/>
<evidence type="ECO:0000256" key="13">
    <source>
        <dbReference type="ARBA" id="ARBA00047594"/>
    </source>
</evidence>
<dbReference type="Pfam" id="PF02673">
    <property type="entry name" value="BacA"/>
    <property type="match status" value="1"/>
</dbReference>
<organism evidence="15 16">
    <name type="scientific">Campylobacter concisus</name>
    <dbReference type="NCBI Taxonomy" id="199"/>
    <lineage>
        <taxon>Bacteria</taxon>
        <taxon>Pseudomonadati</taxon>
        <taxon>Campylobacterota</taxon>
        <taxon>Epsilonproteobacteria</taxon>
        <taxon>Campylobacterales</taxon>
        <taxon>Campylobacteraceae</taxon>
        <taxon>Campylobacter</taxon>
    </lineage>
</organism>
<comment type="similarity">
    <text evidence="2">Belongs to the UppP family.</text>
</comment>
<dbReference type="Proteomes" id="UP000824019">
    <property type="component" value="Unassembled WGS sequence"/>
</dbReference>
<evidence type="ECO:0000256" key="6">
    <source>
        <dbReference type="ARBA" id="ARBA00022692"/>
    </source>
</evidence>
<gene>
    <name evidence="15" type="ORF">KIC69_07510</name>
</gene>
<keyword evidence="7" id="KW-0378">Hydrolase</keyword>
<evidence type="ECO:0000256" key="4">
    <source>
        <dbReference type="ARBA" id="ARBA00021581"/>
    </source>
</evidence>
<evidence type="ECO:0000256" key="9">
    <source>
        <dbReference type="ARBA" id="ARBA00023136"/>
    </source>
</evidence>